<evidence type="ECO:0000313" key="3">
    <source>
        <dbReference type="Proteomes" id="UP000028547"/>
    </source>
</evidence>
<dbReference type="PROSITE" id="PS51257">
    <property type="entry name" value="PROKAR_LIPOPROTEIN"/>
    <property type="match status" value="1"/>
</dbReference>
<accession>A0A084SVN3</accession>
<dbReference type="RefSeq" id="WP_043394894.1">
    <property type="nucleotide sequence ID" value="NZ_JPMI01000093.1"/>
</dbReference>
<evidence type="ECO:0008006" key="4">
    <source>
        <dbReference type="Google" id="ProtNLM"/>
    </source>
</evidence>
<organism evidence="2 3">
    <name type="scientific">Archangium violaceum Cb vi76</name>
    <dbReference type="NCBI Taxonomy" id="1406225"/>
    <lineage>
        <taxon>Bacteria</taxon>
        <taxon>Pseudomonadati</taxon>
        <taxon>Myxococcota</taxon>
        <taxon>Myxococcia</taxon>
        <taxon>Myxococcales</taxon>
        <taxon>Cystobacterineae</taxon>
        <taxon>Archangiaceae</taxon>
        <taxon>Archangium</taxon>
    </lineage>
</organism>
<gene>
    <name evidence="2" type="ORF">Q664_15070</name>
</gene>
<proteinExistence type="predicted"/>
<keyword evidence="1" id="KW-0732">Signal</keyword>
<feature type="chain" id="PRO_5001782028" description="Lipoprotein" evidence="1">
    <location>
        <begin position="25"/>
        <end position="141"/>
    </location>
</feature>
<dbReference type="AlphaFoldDB" id="A0A084SVN3"/>
<protein>
    <recommendedName>
        <fullName evidence="4">Lipoprotein</fullName>
    </recommendedName>
</protein>
<feature type="signal peptide" evidence="1">
    <location>
        <begin position="1"/>
        <end position="24"/>
    </location>
</feature>
<evidence type="ECO:0000313" key="2">
    <source>
        <dbReference type="EMBL" id="KFA92518.1"/>
    </source>
</evidence>
<name>A0A084SVN3_9BACT</name>
<comment type="caution">
    <text evidence="2">The sequence shown here is derived from an EMBL/GenBank/DDBJ whole genome shotgun (WGS) entry which is preliminary data.</text>
</comment>
<sequence>MCSLSIRVRRALFLALAFCMPALGGCRVECDFEPHCEGNVVMDCHVGVDQLVGRGQPVIEPCLEPAPLCVESRTGKRDGAGGSIYCARSPLTPCDEPFPDSCEGTVLVSCLGGYVSAYDCTNDNRTGRCGRRTPEGPVQCL</sequence>
<dbReference type="EMBL" id="JPMI01000093">
    <property type="protein sequence ID" value="KFA92518.1"/>
    <property type="molecule type" value="Genomic_DNA"/>
</dbReference>
<reference evidence="2 3" key="1">
    <citation type="submission" date="2014-07" db="EMBL/GenBank/DDBJ databases">
        <title>Draft Genome Sequence of Gephyronic Acid Producer, Cystobacter violaceus Strain Cb vi76.</title>
        <authorList>
            <person name="Stevens D.C."/>
            <person name="Young J."/>
            <person name="Carmichael R."/>
            <person name="Tan J."/>
            <person name="Taylor R.E."/>
        </authorList>
    </citation>
    <scope>NUCLEOTIDE SEQUENCE [LARGE SCALE GENOMIC DNA]</scope>
    <source>
        <strain evidence="2 3">Cb vi76</strain>
    </source>
</reference>
<dbReference type="Proteomes" id="UP000028547">
    <property type="component" value="Unassembled WGS sequence"/>
</dbReference>
<evidence type="ECO:0000256" key="1">
    <source>
        <dbReference type="SAM" id="SignalP"/>
    </source>
</evidence>